<sequence length="155" mass="17404">MAEFEVVRQIVIAAEPARVHELINDFHNWVEWSPWEDLDPELRRMYSGPDAGVGARYAWEGNRKAGRGTMEITSSTEQEIRVRLDFEKPFKASNNVVFSLIPAEGGGTQVVWRMNGEQRGLMALMGKVISMDSLVGKDFEKGLGRLRLAAEAAPR</sequence>
<protein>
    <submittedName>
        <fullName evidence="1">Polyketide cyclase / dehydrase and lipid transport</fullName>
    </submittedName>
</protein>
<dbReference type="AlphaFoldDB" id="A0A4U8W1P9"/>
<dbReference type="Gene3D" id="3.30.530.20">
    <property type="match status" value="1"/>
</dbReference>
<dbReference type="RefSeq" id="WP_130917977.1">
    <property type="nucleotide sequence ID" value="NZ_JADLPI010000001.1"/>
</dbReference>
<dbReference type="Pfam" id="PF10604">
    <property type="entry name" value="Polyketide_cyc2"/>
    <property type="match status" value="1"/>
</dbReference>
<gene>
    <name evidence="1" type="ORF">NCTC10797_03738</name>
</gene>
<dbReference type="InterPro" id="IPR023393">
    <property type="entry name" value="START-like_dom_sf"/>
</dbReference>
<dbReference type="CDD" id="cd07818">
    <property type="entry name" value="SRPBCC_1"/>
    <property type="match status" value="1"/>
</dbReference>
<reference evidence="1 2" key="1">
    <citation type="submission" date="2019-02" db="EMBL/GenBank/DDBJ databases">
        <authorList>
            <consortium name="Pathogen Informatics"/>
        </authorList>
    </citation>
    <scope>NUCLEOTIDE SEQUENCE [LARGE SCALE GENOMIC DNA]</scope>
    <source>
        <strain evidence="1 2">3012STDY6756504</strain>
    </source>
</reference>
<dbReference type="EMBL" id="LR215973">
    <property type="protein sequence ID" value="VFA99946.1"/>
    <property type="molecule type" value="Genomic_DNA"/>
</dbReference>
<organism evidence="1 2">
    <name type="scientific">Nocardia cyriacigeorgica</name>
    <dbReference type="NCBI Taxonomy" id="135487"/>
    <lineage>
        <taxon>Bacteria</taxon>
        <taxon>Bacillati</taxon>
        <taxon>Actinomycetota</taxon>
        <taxon>Actinomycetes</taxon>
        <taxon>Mycobacteriales</taxon>
        <taxon>Nocardiaceae</taxon>
        <taxon>Nocardia</taxon>
    </lineage>
</organism>
<name>A0A4U8W1P9_9NOCA</name>
<proteinExistence type="predicted"/>
<accession>A0A4U8W1P9</accession>
<dbReference type="InterPro" id="IPR019587">
    <property type="entry name" value="Polyketide_cyclase/dehydratase"/>
</dbReference>
<dbReference type="SUPFAM" id="SSF55961">
    <property type="entry name" value="Bet v1-like"/>
    <property type="match status" value="1"/>
</dbReference>
<evidence type="ECO:0000313" key="1">
    <source>
        <dbReference type="EMBL" id="VFA99946.1"/>
    </source>
</evidence>
<dbReference type="Proteomes" id="UP000290439">
    <property type="component" value="Chromosome"/>
</dbReference>
<evidence type="ECO:0000313" key="2">
    <source>
        <dbReference type="Proteomes" id="UP000290439"/>
    </source>
</evidence>